<reference evidence="1" key="1">
    <citation type="submission" date="2024-05" db="EMBL/GenBank/DDBJ databases">
        <authorList>
            <person name="Mugo M.M."/>
            <person name="Musyoki A.M."/>
            <person name="Makumi A.M."/>
            <person name="Mutai I."/>
            <person name="Drechsel O."/>
            <person name="Kering K.K."/>
            <person name="Muturi P."/>
            <person name="Mbae C.K."/>
            <person name="Kariuki S.M."/>
        </authorList>
    </citation>
    <scope>NUCLEOTIDE SEQUENCE</scope>
</reference>
<gene>
    <name evidence="1" type="ORF">QSPPMHGG_CDS0009</name>
</gene>
<evidence type="ECO:0000313" key="1">
    <source>
        <dbReference type="EMBL" id="XCH40865.1"/>
    </source>
</evidence>
<protein>
    <submittedName>
        <fullName evidence="1">Uncharacterized protein</fullName>
    </submittedName>
</protein>
<sequence length="51" mass="5920">MRKFTLDVLFLVCCMFLVENILPVWAKGFTAFALGMVYVKIVIPYLAKKYD</sequence>
<accession>A0AAU8GGN0</accession>
<dbReference type="EMBL" id="PP856725">
    <property type="protein sequence ID" value="XCH40865.1"/>
    <property type="molecule type" value="Genomic_DNA"/>
</dbReference>
<proteinExistence type="predicted"/>
<organism evidence="1">
    <name type="scientific">Salmonella phage vB_SEnST11_KE26</name>
    <dbReference type="NCBI Taxonomy" id="3161177"/>
    <lineage>
        <taxon>Viruses</taxon>
        <taxon>Duplodnaviria</taxon>
        <taxon>Heunggongvirae</taxon>
        <taxon>Uroviricota</taxon>
        <taxon>Caudoviricetes</taxon>
        <taxon>Rosemountvirus</taxon>
    </lineage>
</organism>
<name>A0AAU8GGN0_9CAUD</name>